<evidence type="ECO:0000256" key="1">
    <source>
        <dbReference type="SAM" id="SignalP"/>
    </source>
</evidence>
<evidence type="ECO:0000313" key="2">
    <source>
        <dbReference type="Proteomes" id="UP000095287"/>
    </source>
</evidence>
<name>A0A1I7ZYQ2_9BILA</name>
<proteinExistence type="predicted"/>
<evidence type="ECO:0000313" key="3">
    <source>
        <dbReference type="WBParaSite" id="L893_g3109.t1"/>
    </source>
</evidence>
<feature type="chain" id="PRO_5009314056" evidence="1">
    <location>
        <begin position="17"/>
        <end position="139"/>
    </location>
</feature>
<protein>
    <submittedName>
        <fullName evidence="3">Uncharacterized protein</fullName>
    </submittedName>
</protein>
<dbReference type="WBParaSite" id="L893_g3109.t1">
    <property type="protein sequence ID" value="L893_g3109.t1"/>
    <property type="gene ID" value="L893_g3109"/>
</dbReference>
<keyword evidence="2" id="KW-1185">Reference proteome</keyword>
<reference evidence="3" key="1">
    <citation type="submission" date="2016-11" db="UniProtKB">
        <authorList>
            <consortium name="WormBaseParasite"/>
        </authorList>
    </citation>
    <scope>IDENTIFICATION</scope>
</reference>
<keyword evidence="1" id="KW-0732">Signal</keyword>
<sequence length="139" mass="13347">MNSFVLLLAFCGVVAGTFFDHTLPCGCAPPPPPPCLCAPPLGPLPCAAGCGAAAPPLLAPPLAPIPCAVGVGVGCGAAAPALLPAPAAAVPVPVHPCGAALGGCGGSAGIYAHPLTALPPGYIIIMLETLLSRVCTLEL</sequence>
<organism evidence="2 3">
    <name type="scientific">Steinernema glaseri</name>
    <dbReference type="NCBI Taxonomy" id="37863"/>
    <lineage>
        <taxon>Eukaryota</taxon>
        <taxon>Metazoa</taxon>
        <taxon>Ecdysozoa</taxon>
        <taxon>Nematoda</taxon>
        <taxon>Chromadorea</taxon>
        <taxon>Rhabditida</taxon>
        <taxon>Tylenchina</taxon>
        <taxon>Panagrolaimomorpha</taxon>
        <taxon>Strongyloidoidea</taxon>
        <taxon>Steinernematidae</taxon>
        <taxon>Steinernema</taxon>
    </lineage>
</organism>
<dbReference type="AlphaFoldDB" id="A0A1I7ZYQ2"/>
<feature type="signal peptide" evidence="1">
    <location>
        <begin position="1"/>
        <end position="16"/>
    </location>
</feature>
<accession>A0A1I7ZYQ2</accession>
<dbReference type="Proteomes" id="UP000095287">
    <property type="component" value="Unplaced"/>
</dbReference>